<dbReference type="Gene3D" id="3.40.50.1820">
    <property type="entry name" value="alpha/beta hydrolase"/>
    <property type="match status" value="1"/>
</dbReference>
<gene>
    <name evidence="3" type="ORF">TeGR_g6811</name>
</gene>
<dbReference type="InterPro" id="IPR002921">
    <property type="entry name" value="Fungal_lipase-type"/>
</dbReference>
<feature type="chain" id="PRO_5046420398" description="Fungal lipase-type domain-containing protein" evidence="1">
    <location>
        <begin position="33"/>
        <end position="490"/>
    </location>
</feature>
<name>A0ABQ6MX43_9STRA</name>
<dbReference type="SUPFAM" id="SSF53474">
    <property type="entry name" value="alpha/beta-Hydrolases"/>
    <property type="match status" value="1"/>
</dbReference>
<dbReference type="PANTHER" id="PTHR45856">
    <property type="entry name" value="ALPHA/BETA-HYDROLASES SUPERFAMILY PROTEIN"/>
    <property type="match status" value="1"/>
</dbReference>
<dbReference type="InterPro" id="IPR051218">
    <property type="entry name" value="Sec_MonoDiacylglyc_Lipase"/>
</dbReference>
<feature type="domain" description="Fungal lipase-type" evidence="2">
    <location>
        <begin position="311"/>
        <end position="404"/>
    </location>
</feature>
<protein>
    <recommendedName>
        <fullName evidence="2">Fungal lipase-type domain-containing protein</fullName>
    </recommendedName>
</protein>
<dbReference type="InterPro" id="IPR029058">
    <property type="entry name" value="AB_hydrolase_fold"/>
</dbReference>
<evidence type="ECO:0000256" key="1">
    <source>
        <dbReference type="SAM" id="SignalP"/>
    </source>
</evidence>
<sequence length="490" mass="52612">MQARQALAGGVALVVFVAVLVASLVSFGGSSGDDELLMFGEFSVSGRITSSDLEETPADLGDATFAVYFNRDKENDGEITLELTASARSDDGTGVYTLSVKDGQMSLWTTGDLPADTDAIYSALEDVDGFNLFECDTDTIVNTGNWKDSYSVVKDGDQVTVALGDGGTVVFTLGSDGLPATAKWGDVTGAIESFERSDALKNTLGKEVPLDFPCKQVVEDILADPSELPEVSVEDAESIVETLGRRLGVEGEEQNGGARKLSTNDAQMIEMTIASYDLNSCGGSGWYPWFNMHNQNAYAQICWNPSNQCTVAVRGSDDSADWYSNIFANWVWGSVAGKQVPQGFQTQYELLKSSPTWGSWEWARASQYCANGIHVTGHSLGGAMATLLAMEQGYGDNLVTFGAPASAPSGEMCGGRRYYMDSDWGADPVPGLPPWGQHAKTGKRLHGYVSWFQLKREVHDRGCGSQDGGGINPFMHMSSVYRDYVQATGA</sequence>
<dbReference type="CDD" id="cd00519">
    <property type="entry name" value="Lipase_3"/>
    <property type="match status" value="1"/>
</dbReference>
<feature type="signal peptide" evidence="1">
    <location>
        <begin position="1"/>
        <end position="32"/>
    </location>
</feature>
<keyword evidence="1" id="KW-0732">Signal</keyword>
<dbReference type="EMBL" id="BRYB01000635">
    <property type="protein sequence ID" value="GMI34395.1"/>
    <property type="molecule type" value="Genomic_DNA"/>
</dbReference>
<organism evidence="3 4">
    <name type="scientific">Tetraparma gracilis</name>
    <dbReference type="NCBI Taxonomy" id="2962635"/>
    <lineage>
        <taxon>Eukaryota</taxon>
        <taxon>Sar</taxon>
        <taxon>Stramenopiles</taxon>
        <taxon>Ochrophyta</taxon>
        <taxon>Bolidophyceae</taxon>
        <taxon>Parmales</taxon>
        <taxon>Triparmaceae</taxon>
        <taxon>Tetraparma</taxon>
    </lineage>
</organism>
<evidence type="ECO:0000313" key="3">
    <source>
        <dbReference type="EMBL" id="GMI34395.1"/>
    </source>
</evidence>
<proteinExistence type="predicted"/>
<dbReference type="PANTHER" id="PTHR45856:SF24">
    <property type="entry name" value="FUNGAL LIPASE-LIKE DOMAIN-CONTAINING PROTEIN"/>
    <property type="match status" value="1"/>
</dbReference>
<accession>A0ABQ6MX43</accession>
<reference evidence="3 4" key="1">
    <citation type="journal article" date="2023" name="Commun. Biol.">
        <title>Genome analysis of Parmales, the sister group of diatoms, reveals the evolutionary specialization of diatoms from phago-mixotrophs to photoautotrophs.</title>
        <authorList>
            <person name="Ban H."/>
            <person name="Sato S."/>
            <person name="Yoshikawa S."/>
            <person name="Yamada K."/>
            <person name="Nakamura Y."/>
            <person name="Ichinomiya M."/>
            <person name="Sato N."/>
            <person name="Blanc-Mathieu R."/>
            <person name="Endo H."/>
            <person name="Kuwata A."/>
            <person name="Ogata H."/>
        </authorList>
    </citation>
    <scope>NUCLEOTIDE SEQUENCE [LARGE SCALE GENOMIC DNA]</scope>
</reference>
<dbReference type="Pfam" id="PF01764">
    <property type="entry name" value="Lipase_3"/>
    <property type="match status" value="1"/>
</dbReference>
<dbReference type="Proteomes" id="UP001165060">
    <property type="component" value="Unassembled WGS sequence"/>
</dbReference>
<evidence type="ECO:0000259" key="2">
    <source>
        <dbReference type="Pfam" id="PF01764"/>
    </source>
</evidence>
<keyword evidence="4" id="KW-1185">Reference proteome</keyword>
<evidence type="ECO:0000313" key="4">
    <source>
        <dbReference type="Proteomes" id="UP001165060"/>
    </source>
</evidence>
<comment type="caution">
    <text evidence="3">The sequence shown here is derived from an EMBL/GenBank/DDBJ whole genome shotgun (WGS) entry which is preliminary data.</text>
</comment>